<keyword evidence="5 6" id="KW-0472">Membrane</keyword>
<comment type="caution">
    <text evidence="7">The sequence shown here is derived from an EMBL/GenBank/DDBJ whole genome shotgun (WGS) entry which is preliminary data.</text>
</comment>
<feature type="transmembrane region" description="Helical" evidence="6">
    <location>
        <begin position="93"/>
        <end position="114"/>
    </location>
</feature>
<feature type="transmembrane region" description="Helical" evidence="6">
    <location>
        <begin position="184"/>
        <end position="206"/>
    </location>
</feature>
<feature type="transmembrane region" description="Helical" evidence="6">
    <location>
        <begin position="212"/>
        <end position="229"/>
    </location>
</feature>
<evidence type="ECO:0000256" key="6">
    <source>
        <dbReference type="SAM" id="Phobius"/>
    </source>
</evidence>
<dbReference type="GO" id="GO:0005886">
    <property type="term" value="C:plasma membrane"/>
    <property type="evidence" value="ECO:0007669"/>
    <property type="project" value="UniProtKB-SubCell"/>
</dbReference>
<organism evidence="7 8">
    <name type="scientific">Microvirga makkahensis</name>
    <dbReference type="NCBI Taxonomy" id="1128670"/>
    <lineage>
        <taxon>Bacteria</taxon>
        <taxon>Pseudomonadati</taxon>
        <taxon>Pseudomonadota</taxon>
        <taxon>Alphaproteobacteria</taxon>
        <taxon>Hyphomicrobiales</taxon>
        <taxon>Methylobacteriaceae</taxon>
        <taxon>Microvirga</taxon>
    </lineage>
</organism>
<evidence type="ECO:0000256" key="5">
    <source>
        <dbReference type="ARBA" id="ARBA00023136"/>
    </source>
</evidence>
<sequence length="239" mass="25799">MRLGQVRRRLPVLHILLHLREAAIAGRSFGGRNLSASVTSPPHAHRLYEDVVAGLTGTLVVALGIAFLSKATLLTGGTAGLALLLQYATEFEFGPLFLVANLPFYALSILRMGWKLTIRTFLAVLLVSYLTKLTSVWIGIAYLEPVYAAVVGGILIGLGLLILFRHRTSLGGVNILALYAQERYGLRAGYVQLAVDGLILLASLFVISVEQFALSLLATTMINLVIATNHKPGRYMGVS</sequence>
<dbReference type="InterPro" id="IPR003740">
    <property type="entry name" value="YitT"/>
</dbReference>
<keyword evidence="4 6" id="KW-1133">Transmembrane helix</keyword>
<feature type="transmembrane region" description="Helical" evidence="6">
    <location>
        <begin position="146"/>
        <end position="164"/>
    </location>
</feature>
<evidence type="ECO:0000313" key="7">
    <source>
        <dbReference type="EMBL" id="MXQ12800.1"/>
    </source>
</evidence>
<dbReference type="InterPro" id="IPR051461">
    <property type="entry name" value="UPF0750_membrane"/>
</dbReference>
<dbReference type="OrthoDB" id="3296441at2"/>
<keyword evidence="8" id="KW-1185">Reference proteome</keyword>
<dbReference type="AlphaFoldDB" id="A0A7X3SQ05"/>
<dbReference type="PANTHER" id="PTHR33545:SF5">
    <property type="entry name" value="UPF0750 MEMBRANE PROTEIN YITT"/>
    <property type="match status" value="1"/>
</dbReference>
<name>A0A7X3SQ05_9HYPH</name>
<reference evidence="7 8" key="1">
    <citation type="submission" date="2019-12" db="EMBL/GenBank/DDBJ databases">
        <authorList>
            <person name="Yuan C.-G."/>
        </authorList>
    </citation>
    <scope>NUCLEOTIDE SEQUENCE [LARGE SCALE GENOMIC DNA]</scope>
    <source>
        <strain evidence="7 8">KCTC 23863</strain>
    </source>
</reference>
<accession>A0A7X3SQ05</accession>
<feature type="transmembrane region" description="Helical" evidence="6">
    <location>
        <begin position="51"/>
        <end position="73"/>
    </location>
</feature>
<feature type="transmembrane region" description="Helical" evidence="6">
    <location>
        <begin position="121"/>
        <end position="140"/>
    </location>
</feature>
<dbReference type="Proteomes" id="UP000436483">
    <property type="component" value="Unassembled WGS sequence"/>
</dbReference>
<dbReference type="PANTHER" id="PTHR33545">
    <property type="entry name" value="UPF0750 MEMBRANE PROTEIN YITT-RELATED"/>
    <property type="match status" value="1"/>
</dbReference>
<comment type="subcellular location">
    <subcellularLocation>
        <location evidence="1">Cell membrane</location>
        <topology evidence="1">Multi-pass membrane protein</topology>
    </subcellularLocation>
</comment>
<proteinExistence type="predicted"/>
<evidence type="ECO:0000256" key="3">
    <source>
        <dbReference type="ARBA" id="ARBA00022692"/>
    </source>
</evidence>
<gene>
    <name evidence="7" type="ORF">GR328_15310</name>
</gene>
<evidence type="ECO:0000256" key="4">
    <source>
        <dbReference type="ARBA" id="ARBA00022989"/>
    </source>
</evidence>
<evidence type="ECO:0000256" key="1">
    <source>
        <dbReference type="ARBA" id="ARBA00004651"/>
    </source>
</evidence>
<evidence type="ECO:0000313" key="8">
    <source>
        <dbReference type="Proteomes" id="UP000436483"/>
    </source>
</evidence>
<dbReference type="EMBL" id="WURB01000010">
    <property type="protein sequence ID" value="MXQ12800.1"/>
    <property type="molecule type" value="Genomic_DNA"/>
</dbReference>
<keyword evidence="3 6" id="KW-0812">Transmembrane</keyword>
<protein>
    <submittedName>
        <fullName evidence="7">YitT family protein</fullName>
    </submittedName>
</protein>
<keyword evidence="2" id="KW-1003">Cell membrane</keyword>
<dbReference type="Pfam" id="PF02588">
    <property type="entry name" value="YitT_membrane"/>
    <property type="match status" value="1"/>
</dbReference>
<reference evidence="7 8" key="2">
    <citation type="submission" date="2020-01" db="EMBL/GenBank/DDBJ databases">
        <title>Microvirga sp. nov., an arsenate reduction bacterium isolated from Tibet hotspring sediments.</title>
        <authorList>
            <person name="Xian W.-D."/>
            <person name="Li W.-J."/>
        </authorList>
    </citation>
    <scope>NUCLEOTIDE SEQUENCE [LARGE SCALE GENOMIC DNA]</scope>
    <source>
        <strain evidence="7 8">KCTC 23863</strain>
    </source>
</reference>
<evidence type="ECO:0000256" key="2">
    <source>
        <dbReference type="ARBA" id="ARBA00022475"/>
    </source>
</evidence>